<reference evidence="1 2" key="1">
    <citation type="submission" date="2024-07" db="EMBL/GenBank/DDBJ databases">
        <title>Characterization of a bacterium isolated from hydrolysated instant sea cucumber by whole-genome sequencing and metabolomics.</title>
        <authorList>
            <person name="Luo X."/>
            <person name="Zhang Z."/>
            <person name="Zheng Z."/>
            <person name="Zhang W."/>
            <person name="Ming T."/>
            <person name="Jiao L."/>
            <person name="Su X."/>
            <person name="Kong F."/>
            <person name="Xu J."/>
        </authorList>
    </citation>
    <scope>NUCLEOTIDE SEQUENCE [LARGE SCALE GENOMIC DNA]</scope>
    <source>
        <strain evidence="1 2">XL-2024</strain>
    </source>
</reference>
<sequence length="198" mass="22822">MNFYLLKEKSGTNVLFKTTGEDYNRRKCGKCGGVQSIIKNPLKVQLRDDKTSDFYKMIGNNIIGSGIQDILIRHNFKGFKLSPIEIEVKNEERLLDKELLNLTRIEAIGKGGFLQDHLGNKVPHCDNCGTFLNILRISEGLSVDEKEWDGSDIFYFNNWYGNLIISEAVYNVLNESNTQNVRFINLREFSNDYRRSLK</sequence>
<accession>A0ABV3W5D5</accession>
<dbReference type="EMBL" id="JBFRHK010000032">
    <property type="protein sequence ID" value="MEX3748342.1"/>
    <property type="molecule type" value="Genomic_DNA"/>
</dbReference>
<comment type="caution">
    <text evidence="1">The sequence shown here is derived from an EMBL/GenBank/DDBJ whole genome shotgun (WGS) entry which is preliminary data.</text>
</comment>
<keyword evidence="2" id="KW-1185">Reference proteome</keyword>
<evidence type="ECO:0000313" key="2">
    <source>
        <dbReference type="Proteomes" id="UP001558534"/>
    </source>
</evidence>
<organism evidence="1 2">
    <name type="scientific">Lysinibacillus xylanilyticus</name>
    <dbReference type="NCBI Taxonomy" id="582475"/>
    <lineage>
        <taxon>Bacteria</taxon>
        <taxon>Bacillati</taxon>
        <taxon>Bacillota</taxon>
        <taxon>Bacilli</taxon>
        <taxon>Bacillales</taxon>
        <taxon>Bacillaceae</taxon>
        <taxon>Lysinibacillus</taxon>
    </lineage>
</organism>
<dbReference type="Proteomes" id="UP001558534">
    <property type="component" value="Unassembled WGS sequence"/>
</dbReference>
<gene>
    <name evidence="1" type="ORF">AB1300_25080</name>
</gene>
<proteinExistence type="predicted"/>
<dbReference type="RefSeq" id="WP_368638724.1">
    <property type="nucleotide sequence ID" value="NZ_JBFRHK010000032.1"/>
</dbReference>
<protein>
    <submittedName>
        <fullName evidence="1">Uncharacterized protein</fullName>
    </submittedName>
</protein>
<evidence type="ECO:0000313" key="1">
    <source>
        <dbReference type="EMBL" id="MEX3748342.1"/>
    </source>
</evidence>
<name>A0ABV3W5D5_9BACI</name>